<accession>A0AAW4X2L7</accession>
<evidence type="ECO:0000313" key="2">
    <source>
        <dbReference type="Proteomes" id="UP001199296"/>
    </source>
</evidence>
<feature type="non-terminal residue" evidence="1">
    <location>
        <position position="1"/>
    </location>
</feature>
<protein>
    <recommendedName>
        <fullName evidence="3">DUF1524 domain-containing protein</fullName>
    </recommendedName>
</protein>
<comment type="caution">
    <text evidence="1">The sequence shown here is derived from an EMBL/GenBank/DDBJ whole genome shotgun (WGS) entry which is preliminary data.</text>
</comment>
<reference evidence="1 2" key="1">
    <citation type="submission" date="2021-10" db="EMBL/GenBank/DDBJ databases">
        <authorList>
            <person name="Grouzdev D.S."/>
            <person name="Pantiukh K.S."/>
            <person name="Krutkina M.S."/>
        </authorList>
    </citation>
    <scope>NUCLEOTIDE SEQUENCE [LARGE SCALE GENOMIC DNA]</scope>
    <source>
        <strain evidence="1 2">Z-7514</strain>
    </source>
</reference>
<evidence type="ECO:0000313" key="1">
    <source>
        <dbReference type="EMBL" id="MCC3146059.1"/>
    </source>
</evidence>
<name>A0AAW4X2L7_9FIRM</name>
<sequence>STKTNFIQVKLLQFEISSIYYCNLVVKENFNEVEKSIHEEGYVEYGHEYRINLRNIKNVLDNYRIPFIELKEIKVSEVCEIFERINQEGQALDIFDIVVAKTFRIKNEDKEGFYLRELIDDFRDEYDGFFIENIDNLTYLQILAIIIRQNIENSRVYNITSRYLNEIEATQIERVWEDAKKSILKTFDFFENHLHLKGPRLVPFRYFYMSIASYFYKNSEPNYKLLNKYFWFYSFHTDEKLRNTTHLRNHVDWLERAKKGENVEFPDFVLNKNDLRNSSYSSRGRLSRSILSLLSSQEPKDWKHKDNSVLKDVYYDLTDKPNLHHIFPLNFLDNFTDEIEVNKNSLMNIAYIPQKTNLEISDKNPVNYLKEYNLEEMDEVFEDHLVPNELISWAKKDYLPEDALDTFIEKRIDCFIHLLENKLGELNFNVIDSKGEEN</sequence>
<dbReference type="EMBL" id="JAJFAT010000035">
    <property type="protein sequence ID" value="MCC3146059.1"/>
    <property type="molecule type" value="Genomic_DNA"/>
</dbReference>
<proteinExistence type="predicted"/>
<dbReference type="PANTHER" id="PTHR37292:SF2">
    <property type="entry name" value="DUF262 DOMAIN-CONTAINING PROTEIN"/>
    <property type="match status" value="1"/>
</dbReference>
<gene>
    <name evidence="1" type="ORF">LJ207_12130</name>
</gene>
<evidence type="ECO:0008006" key="3">
    <source>
        <dbReference type="Google" id="ProtNLM"/>
    </source>
</evidence>
<dbReference type="RefSeq" id="WP_229346757.1">
    <property type="nucleotide sequence ID" value="NZ_JAJFAT010000035.1"/>
</dbReference>
<dbReference type="PANTHER" id="PTHR37292">
    <property type="entry name" value="VNG6097C"/>
    <property type="match status" value="1"/>
</dbReference>
<dbReference type="Proteomes" id="UP001199296">
    <property type="component" value="Unassembled WGS sequence"/>
</dbReference>
<dbReference type="AlphaFoldDB" id="A0AAW4X2L7"/>
<keyword evidence="2" id="KW-1185">Reference proteome</keyword>
<organism evidence="1 2">
    <name type="scientific">Halanaerobium polyolivorans</name>
    <dbReference type="NCBI Taxonomy" id="2886943"/>
    <lineage>
        <taxon>Bacteria</taxon>
        <taxon>Bacillati</taxon>
        <taxon>Bacillota</taxon>
        <taxon>Clostridia</taxon>
        <taxon>Halanaerobiales</taxon>
        <taxon>Halanaerobiaceae</taxon>
        <taxon>Halanaerobium</taxon>
    </lineage>
</organism>